<protein>
    <submittedName>
        <fullName evidence="1">Uncharacterized protein</fullName>
    </submittedName>
</protein>
<name>A0A2A6B4L4_PRIPA</name>
<proteinExistence type="predicted"/>
<evidence type="ECO:0000313" key="1">
    <source>
        <dbReference type="EnsemblMetazoa" id="PPA06932.1"/>
    </source>
</evidence>
<sequence length="257" mass="28898">MRVPRPAGTVIRSHEDAIEDVKNLFGAMRRYGMADIHRQPADAQPFSVSSSQGDTYLHGLSKQLGVDRRYPRPLLFQKENFLQKLVKSVIDPRWVVKDLSSLSPLLLDDAILPDIASKSHLSSLTNRQLSCLDVTDDDFVGIDGIVDRWRRIDLAPDDPSGLLSSIKIGMSAKQEKPILSYTVDMMAIYRKNILTSKMGSLPPPTAENRRLMPAPKAYGLPYIRMMYATVEFAHLGTEKIGTFSEEPFLLNFHVHSF</sequence>
<accession>A0A8R1U717</accession>
<reference evidence="1" key="2">
    <citation type="submission" date="2022-06" db="UniProtKB">
        <authorList>
            <consortium name="EnsemblMetazoa"/>
        </authorList>
    </citation>
    <scope>IDENTIFICATION</scope>
    <source>
        <strain evidence="1">PS312</strain>
    </source>
</reference>
<evidence type="ECO:0000313" key="2">
    <source>
        <dbReference type="Proteomes" id="UP000005239"/>
    </source>
</evidence>
<dbReference type="EnsemblMetazoa" id="PPA06932.1">
    <property type="protein sequence ID" value="PPA06932.1"/>
    <property type="gene ID" value="WBGene00096486"/>
</dbReference>
<accession>A0A2A6B4L4</accession>
<organism evidence="1 2">
    <name type="scientific">Pristionchus pacificus</name>
    <name type="common">Parasitic nematode worm</name>
    <dbReference type="NCBI Taxonomy" id="54126"/>
    <lineage>
        <taxon>Eukaryota</taxon>
        <taxon>Metazoa</taxon>
        <taxon>Ecdysozoa</taxon>
        <taxon>Nematoda</taxon>
        <taxon>Chromadorea</taxon>
        <taxon>Rhabditida</taxon>
        <taxon>Rhabditina</taxon>
        <taxon>Diplogasteromorpha</taxon>
        <taxon>Diplogasteroidea</taxon>
        <taxon>Neodiplogasteridae</taxon>
        <taxon>Pristionchus</taxon>
    </lineage>
</organism>
<dbReference type="AlphaFoldDB" id="A0A2A6B4L4"/>
<keyword evidence="2" id="KW-1185">Reference proteome</keyword>
<dbReference type="Proteomes" id="UP000005239">
    <property type="component" value="Unassembled WGS sequence"/>
</dbReference>
<gene>
    <name evidence="1" type="primary">WBGene00096486</name>
</gene>
<reference evidence="2" key="1">
    <citation type="journal article" date="2008" name="Nat. Genet.">
        <title>The Pristionchus pacificus genome provides a unique perspective on nematode lifestyle and parasitism.</title>
        <authorList>
            <person name="Dieterich C."/>
            <person name="Clifton S.W."/>
            <person name="Schuster L.N."/>
            <person name="Chinwalla A."/>
            <person name="Delehaunty K."/>
            <person name="Dinkelacker I."/>
            <person name="Fulton L."/>
            <person name="Fulton R."/>
            <person name="Godfrey J."/>
            <person name="Minx P."/>
            <person name="Mitreva M."/>
            <person name="Roeseler W."/>
            <person name="Tian H."/>
            <person name="Witte H."/>
            <person name="Yang S.P."/>
            <person name="Wilson R.K."/>
            <person name="Sommer R.J."/>
        </authorList>
    </citation>
    <scope>NUCLEOTIDE SEQUENCE [LARGE SCALE GENOMIC DNA]</scope>
    <source>
        <strain evidence="2">PS312</strain>
    </source>
</reference>